<keyword evidence="3" id="KW-1185">Reference proteome</keyword>
<feature type="domain" description="Serpin" evidence="2">
    <location>
        <begin position="71"/>
        <end position="144"/>
    </location>
</feature>
<dbReference type="Proteomes" id="UP000887564">
    <property type="component" value="Unplaced"/>
</dbReference>
<dbReference type="InterPro" id="IPR000215">
    <property type="entry name" value="Serpin_fam"/>
</dbReference>
<accession>A0A914RTQ1</accession>
<dbReference type="PANTHER" id="PTHR11461:SF211">
    <property type="entry name" value="GH10112P-RELATED"/>
    <property type="match status" value="1"/>
</dbReference>
<dbReference type="SUPFAM" id="SSF56574">
    <property type="entry name" value="Serpins"/>
    <property type="match status" value="1"/>
</dbReference>
<evidence type="ECO:0000259" key="2">
    <source>
        <dbReference type="Pfam" id="PF00079"/>
    </source>
</evidence>
<evidence type="ECO:0000313" key="4">
    <source>
        <dbReference type="WBParaSite" id="PEQ_0000822301-mRNA-1"/>
    </source>
</evidence>
<name>A0A914RTQ1_PAREQ</name>
<dbReference type="PANTHER" id="PTHR11461">
    <property type="entry name" value="SERINE PROTEASE INHIBITOR, SERPIN"/>
    <property type="match status" value="1"/>
</dbReference>
<dbReference type="Gene3D" id="3.30.497.10">
    <property type="entry name" value="Antithrombin, subunit I, domain 2"/>
    <property type="match status" value="1"/>
</dbReference>
<dbReference type="InterPro" id="IPR023796">
    <property type="entry name" value="Serpin_dom"/>
</dbReference>
<dbReference type="WBParaSite" id="PEQ_0000822301-mRNA-1">
    <property type="protein sequence ID" value="PEQ_0000822301-mRNA-1"/>
    <property type="gene ID" value="PEQ_0000822301"/>
</dbReference>
<dbReference type="InterPro" id="IPR036186">
    <property type="entry name" value="Serpin_sf"/>
</dbReference>
<protein>
    <submittedName>
        <fullName evidence="4">Serpin domain-containing protein</fullName>
    </submittedName>
</protein>
<proteinExistence type="inferred from homology"/>
<dbReference type="Gene3D" id="2.30.39.10">
    <property type="entry name" value="Alpha-1-antitrypsin, domain 1"/>
    <property type="match status" value="1"/>
</dbReference>
<dbReference type="InterPro" id="IPR042178">
    <property type="entry name" value="Serpin_sf_1"/>
</dbReference>
<dbReference type="AlphaFoldDB" id="A0A914RTQ1"/>
<dbReference type="GO" id="GO:0004867">
    <property type="term" value="F:serine-type endopeptidase inhibitor activity"/>
    <property type="evidence" value="ECO:0007669"/>
    <property type="project" value="InterPro"/>
</dbReference>
<evidence type="ECO:0000256" key="1">
    <source>
        <dbReference type="ARBA" id="ARBA00009500"/>
    </source>
</evidence>
<dbReference type="Pfam" id="PF00079">
    <property type="entry name" value="Serpin"/>
    <property type="match status" value="1"/>
</dbReference>
<sequence length="150" mass="17670">MNMASKLFVQKNLEMLKDYKQMIDEDYASKINEIDFQKPEIVSSEINKWAKSQIDDTSGELVEDEMFIDATKMVSVMAQSNYFDYYSDRTVSAVALPYKDGKVFMYIFLPKDKYGLIAFEKTLTVKKMYRIIRSMKKAYVDVSLFRNFFK</sequence>
<comment type="similarity">
    <text evidence="1">Belongs to the serpin family.</text>
</comment>
<dbReference type="InterPro" id="IPR042185">
    <property type="entry name" value="Serpin_sf_2"/>
</dbReference>
<reference evidence="4" key="1">
    <citation type="submission" date="2022-11" db="UniProtKB">
        <authorList>
            <consortium name="WormBaseParasite"/>
        </authorList>
    </citation>
    <scope>IDENTIFICATION</scope>
</reference>
<organism evidence="3 4">
    <name type="scientific">Parascaris equorum</name>
    <name type="common">Equine roundworm</name>
    <dbReference type="NCBI Taxonomy" id="6256"/>
    <lineage>
        <taxon>Eukaryota</taxon>
        <taxon>Metazoa</taxon>
        <taxon>Ecdysozoa</taxon>
        <taxon>Nematoda</taxon>
        <taxon>Chromadorea</taxon>
        <taxon>Rhabditida</taxon>
        <taxon>Spirurina</taxon>
        <taxon>Ascaridomorpha</taxon>
        <taxon>Ascaridoidea</taxon>
        <taxon>Ascarididae</taxon>
        <taxon>Parascaris</taxon>
    </lineage>
</organism>
<evidence type="ECO:0000313" key="3">
    <source>
        <dbReference type="Proteomes" id="UP000887564"/>
    </source>
</evidence>
<dbReference type="GO" id="GO:0005615">
    <property type="term" value="C:extracellular space"/>
    <property type="evidence" value="ECO:0007669"/>
    <property type="project" value="InterPro"/>
</dbReference>